<reference evidence="2" key="1">
    <citation type="submission" date="2016-01" db="EMBL/GenBank/DDBJ databases">
        <authorList>
            <person name="Mcilroy J.S."/>
            <person name="Karst M S."/>
            <person name="Albertsen M."/>
        </authorList>
    </citation>
    <scope>NUCLEOTIDE SEQUENCE</scope>
    <source>
        <strain evidence="2">Cfx-K</strain>
    </source>
</reference>
<name>A0A161KB23_9CHLR</name>
<gene>
    <name evidence="2" type="ORF">CFX0092_A3055</name>
</gene>
<dbReference type="Gene3D" id="3.90.1570.10">
    <property type="entry name" value="tt1808, chain A"/>
    <property type="match status" value="1"/>
</dbReference>
<dbReference type="CDD" id="cd06260">
    <property type="entry name" value="DUF820-like"/>
    <property type="match status" value="1"/>
</dbReference>
<accession>A0A161KB23</accession>
<dbReference type="OrthoDB" id="428427at2"/>
<evidence type="ECO:0000259" key="1">
    <source>
        <dbReference type="Pfam" id="PF05685"/>
    </source>
</evidence>
<dbReference type="PANTHER" id="PTHR34107:SF4">
    <property type="entry name" value="SLL1222 PROTEIN"/>
    <property type="match status" value="1"/>
</dbReference>
<dbReference type="InterPro" id="IPR011335">
    <property type="entry name" value="Restrct_endonuc-II-like"/>
</dbReference>
<dbReference type="InterPro" id="IPR008538">
    <property type="entry name" value="Uma2"/>
</dbReference>
<keyword evidence="3" id="KW-1185">Reference proteome</keyword>
<evidence type="ECO:0000313" key="3">
    <source>
        <dbReference type="Proteomes" id="UP000215027"/>
    </source>
</evidence>
<dbReference type="Proteomes" id="UP000215027">
    <property type="component" value="Chromosome I"/>
</dbReference>
<feature type="domain" description="Putative restriction endonuclease" evidence="1">
    <location>
        <begin position="22"/>
        <end position="190"/>
    </location>
</feature>
<sequence>MTTKEIDAPTREPTLPLRMSYEAYLDWCDEDTHAEWVDGEVIVHMPPFDVHQLVLNYLNHLLDLYVIQLDLGKVFIAPFEMRLQTENSARQPDIFVVIGENQKHLSRERMDGPADLVVEIISRDSVRRDRHDKFQEYRRAGVREYWVIDPRPGRNRADFYRLDATGEYELYATEDDERVESATIPGFWLRPAWLWPTSRMPLLDAFYEIRGLTAEQTAEIRKMLGTSGEADSAA</sequence>
<dbReference type="EMBL" id="LN890655">
    <property type="protein sequence ID" value="CUS04933.2"/>
    <property type="molecule type" value="Genomic_DNA"/>
</dbReference>
<organism evidence="2 3">
    <name type="scientific">Candidatus Promineifilum breve</name>
    <dbReference type="NCBI Taxonomy" id="1806508"/>
    <lineage>
        <taxon>Bacteria</taxon>
        <taxon>Bacillati</taxon>
        <taxon>Chloroflexota</taxon>
        <taxon>Ardenticatenia</taxon>
        <taxon>Candidatus Promineifilales</taxon>
        <taxon>Candidatus Promineifilaceae</taxon>
        <taxon>Candidatus Promineifilum</taxon>
    </lineage>
</organism>
<dbReference type="AlphaFoldDB" id="A0A161KB23"/>
<dbReference type="Pfam" id="PF05685">
    <property type="entry name" value="Uma2"/>
    <property type="match status" value="1"/>
</dbReference>
<dbReference type="KEGG" id="pbf:CFX0092_A3055"/>
<dbReference type="RefSeq" id="WP_095044203.1">
    <property type="nucleotide sequence ID" value="NZ_LN890655.1"/>
</dbReference>
<dbReference type="SUPFAM" id="SSF52980">
    <property type="entry name" value="Restriction endonuclease-like"/>
    <property type="match status" value="1"/>
</dbReference>
<dbReference type="InterPro" id="IPR012296">
    <property type="entry name" value="Nuclease_put_TT1808"/>
</dbReference>
<evidence type="ECO:0000313" key="2">
    <source>
        <dbReference type="EMBL" id="CUS04933.2"/>
    </source>
</evidence>
<protein>
    <recommendedName>
        <fullName evidence="1">Putative restriction endonuclease domain-containing protein</fullName>
    </recommendedName>
</protein>
<proteinExistence type="predicted"/>
<dbReference type="PANTHER" id="PTHR34107">
    <property type="entry name" value="SLL0198 PROTEIN-RELATED"/>
    <property type="match status" value="1"/>
</dbReference>